<dbReference type="GO" id="GO:0019867">
    <property type="term" value="C:outer membrane"/>
    <property type="evidence" value="ECO:0007669"/>
    <property type="project" value="InterPro"/>
</dbReference>
<reference evidence="6" key="1">
    <citation type="submission" date="2016-11" db="EMBL/GenBank/DDBJ databases">
        <title>Halolamina sediminis sp. nov., an extremely halophilic archaeon isolated from solar salt.</title>
        <authorList>
            <person name="Koh H.-W."/>
            <person name="Rani S."/>
            <person name="Park S.-J."/>
        </authorList>
    </citation>
    <scope>NUCLEOTIDE SEQUENCE [LARGE SCALE GENOMIC DNA]</scope>
    <source>
        <strain evidence="6">Hb3</strain>
    </source>
</reference>
<name>A0A1J0VH93_9GAMM</name>
<dbReference type="InterPro" id="IPR008816">
    <property type="entry name" value="Gly_zipper_2TM_dom"/>
</dbReference>
<dbReference type="RefSeq" id="WP_071944457.1">
    <property type="nucleotide sequence ID" value="NZ_CP018139.1"/>
</dbReference>
<evidence type="ECO:0000256" key="1">
    <source>
        <dbReference type="ARBA" id="ARBA00004370"/>
    </source>
</evidence>
<evidence type="ECO:0000256" key="2">
    <source>
        <dbReference type="ARBA" id="ARBA00023136"/>
    </source>
</evidence>
<evidence type="ECO:0000313" key="5">
    <source>
        <dbReference type="EMBL" id="APE31383.1"/>
    </source>
</evidence>
<dbReference type="KEGG" id="hsi:BOX17_10745"/>
<dbReference type="EMBL" id="CP018139">
    <property type="protein sequence ID" value="APE31383.1"/>
    <property type="molecule type" value="Genomic_DNA"/>
</dbReference>
<sequence length="156" mass="16668">MTIRLVRALSVALLGLVLLGGCENLDTREGIATGIGGVIGGVLGNQVGGGSGRTIATVIGAGLGAWIGREIGARLTREDRQAMDTTLDTADDGESERWRNPETGNTYTMTPRRTYQEADQQCRDFDLEVVVDGERRATNGTACRRPDGESWNTVEA</sequence>
<keyword evidence="2" id="KW-0472">Membrane</keyword>
<dbReference type="Pfam" id="PF05433">
    <property type="entry name" value="Rick_17kDa_Anti"/>
    <property type="match status" value="1"/>
</dbReference>
<feature type="region of interest" description="Disordered" evidence="3">
    <location>
        <begin position="78"/>
        <end position="105"/>
    </location>
</feature>
<dbReference type="PROSITE" id="PS51257">
    <property type="entry name" value="PROKAR_LIPOPROTEIN"/>
    <property type="match status" value="1"/>
</dbReference>
<dbReference type="PIRSF" id="PIRSF002721">
    <property type="entry name" value="Surface_antigen_Rickettsia"/>
    <property type="match status" value="1"/>
</dbReference>
<evidence type="ECO:0000259" key="4">
    <source>
        <dbReference type="Pfam" id="PF05433"/>
    </source>
</evidence>
<dbReference type="OrthoDB" id="6170015at2"/>
<accession>A0A1J0VH93</accession>
<dbReference type="AlphaFoldDB" id="A0A1J0VH93"/>
<dbReference type="PANTHER" id="PTHR35603">
    <property type="match status" value="1"/>
</dbReference>
<feature type="domain" description="Glycine zipper 2TM" evidence="4">
    <location>
        <begin position="32"/>
        <end position="72"/>
    </location>
</feature>
<dbReference type="Proteomes" id="UP000181985">
    <property type="component" value="Chromosome"/>
</dbReference>
<proteinExistence type="predicted"/>
<evidence type="ECO:0000256" key="3">
    <source>
        <dbReference type="SAM" id="MobiDB-lite"/>
    </source>
</evidence>
<dbReference type="PANTHER" id="PTHR35603:SF2">
    <property type="entry name" value="OUTER MEMBRANE LIPOPROTEIN"/>
    <property type="match status" value="1"/>
</dbReference>
<organism evidence="5 6">
    <name type="scientific">Halomonas aestuarii</name>
    <dbReference type="NCBI Taxonomy" id="1897729"/>
    <lineage>
        <taxon>Bacteria</taxon>
        <taxon>Pseudomonadati</taxon>
        <taxon>Pseudomonadota</taxon>
        <taxon>Gammaproteobacteria</taxon>
        <taxon>Oceanospirillales</taxon>
        <taxon>Halomonadaceae</taxon>
        <taxon>Halomonas</taxon>
    </lineage>
</organism>
<dbReference type="InterPro" id="IPR016364">
    <property type="entry name" value="Surface_antigen_Rickettsia"/>
</dbReference>
<dbReference type="InterPro" id="IPR051407">
    <property type="entry name" value="Bact_OM_lipoprot/Surf_antigen"/>
</dbReference>
<evidence type="ECO:0000313" key="6">
    <source>
        <dbReference type="Proteomes" id="UP000181985"/>
    </source>
</evidence>
<comment type="subcellular location">
    <subcellularLocation>
        <location evidence="1">Membrane</location>
    </subcellularLocation>
</comment>
<keyword evidence="6" id="KW-1185">Reference proteome</keyword>
<protein>
    <recommendedName>
        <fullName evidence="4">Glycine zipper 2TM domain-containing protein</fullName>
    </recommendedName>
</protein>
<gene>
    <name evidence="5" type="ORF">BOX17_10745</name>
</gene>